<evidence type="ECO:0000256" key="3">
    <source>
        <dbReference type="ARBA" id="ARBA00022833"/>
    </source>
</evidence>
<keyword evidence="2" id="KW-0378">Hydrolase</keyword>
<keyword evidence="6" id="KW-1185">Reference proteome</keyword>
<dbReference type="KEGG" id="sfiy:F0344_14470"/>
<protein>
    <recommendedName>
        <fullName evidence="4">Aminodeoxyfutalosine deaminase/Imidazolonepropionase-like composite domain-containing protein</fullName>
    </recommendedName>
</protein>
<dbReference type="GO" id="GO:0016810">
    <property type="term" value="F:hydrolase activity, acting on carbon-nitrogen (but not peptide) bonds"/>
    <property type="evidence" value="ECO:0007669"/>
    <property type="project" value="InterPro"/>
</dbReference>
<dbReference type="RefSeq" id="WP_185299170.1">
    <property type="nucleotide sequence ID" value="NZ_CP045702.1"/>
</dbReference>
<sequence>MLTLHTAATGPAVLVEGRLVAAFGGYEDLSAAHPGARVRRWPGEIVPGRVRDGARALLEDTFHPDAYLPERPDHRGESVRRGIHALLGEGVTAVVDDLTDPAVRAAVDRSGLVRVAAGHRPALVVGGRADLAVIDDDGACVATVLAGRLVHRRR</sequence>
<organism evidence="5 6">
    <name type="scientific">Streptomyces finlayi</name>
    <dbReference type="NCBI Taxonomy" id="67296"/>
    <lineage>
        <taxon>Bacteria</taxon>
        <taxon>Bacillati</taxon>
        <taxon>Actinomycetota</taxon>
        <taxon>Actinomycetes</taxon>
        <taxon>Kitasatosporales</taxon>
        <taxon>Streptomycetaceae</taxon>
        <taxon>Streptomyces</taxon>
    </lineage>
</organism>
<reference evidence="6" key="1">
    <citation type="submission" date="2019-10" db="EMBL/GenBank/DDBJ databases">
        <title>Antimicrobial potential of Antarctic Bacteria.</title>
        <authorList>
            <person name="Benaud N."/>
            <person name="Edwards R.J."/>
            <person name="Ferrari B.C."/>
        </authorList>
    </citation>
    <scope>NUCLEOTIDE SEQUENCE [LARGE SCALE GENOMIC DNA]</scope>
    <source>
        <strain evidence="6">NBSH44</strain>
    </source>
</reference>
<dbReference type="Pfam" id="PF22039">
    <property type="entry name" value="HUTI_composite_bact"/>
    <property type="match status" value="1"/>
</dbReference>
<dbReference type="EMBL" id="CP045702">
    <property type="protein sequence ID" value="QNE75670.1"/>
    <property type="molecule type" value="Genomic_DNA"/>
</dbReference>
<evidence type="ECO:0000313" key="5">
    <source>
        <dbReference type="EMBL" id="QNE75670.1"/>
    </source>
</evidence>
<dbReference type="SUPFAM" id="SSF51338">
    <property type="entry name" value="Composite domain of metallo-dependent hydrolases"/>
    <property type="match status" value="1"/>
</dbReference>
<evidence type="ECO:0000313" key="6">
    <source>
        <dbReference type="Proteomes" id="UP000515307"/>
    </source>
</evidence>
<dbReference type="GO" id="GO:0046872">
    <property type="term" value="F:metal ion binding"/>
    <property type="evidence" value="ECO:0007669"/>
    <property type="project" value="UniProtKB-KW"/>
</dbReference>
<gene>
    <name evidence="5" type="ORF">F0344_14470</name>
</gene>
<evidence type="ECO:0000259" key="4">
    <source>
        <dbReference type="Pfam" id="PF22039"/>
    </source>
</evidence>
<proteinExistence type="predicted"/>
<evidence type="ECO:0000256" key="1">
    <source>
        <dbReference type="ARBA" id="ARBA00022723"/>
    </source>
</evidence>
<dbReference type="AlphaFoldDB" id="A0A7G7BK05"/>
<name>A0A7G7BK05_9ACTN</name>
<dbReference type="Proteomes" id="UP000515307">
    <property type="component" value="Chromosome"/>
</dbReference>
<dbReference type="InterPro" id="IPR054418">
    <property type="entry name" value="MQNX/HUTI_composite_N"/>
</dbReference>
<dbReference type="InterPro" id="IPR011059">
    <property type="entry name" value="Metal-dep_hydrolase_composite"/>
</dbReference>
<accession>A0A7G7BK05</accession>
<feature type="domain" description="Aminodeoxyfutalosine deaminase/Imidazolonepropionase-like composite" evidence="4">
    <location>
        <begin position="12"/>
        <end position="36"/>
    </location>
</feature>
<keyword evidence="1" id="KW-0479">Metal-binding</keyword>
<evidence type="ECO:0000256" key="2">
    <source>
        <dbReference type="ARBA" id="ARBA00022801"/>
    </source>
</evidence>
<keyword evidence="3" id="KW-0862">Zinc</keyword>